<keyword evidence="2" id="KW-1185">Reference proteome</keyword>
<reference evidence="1 2" key="2">
    <citation type="submission" date="2019-02" db="EMBL/GenBank/DDBJ databases">
        <title>'Lichenibacterium ramalinii' gen. nov. sp. nov., 'Lichenibacterium minor' gen. nov. sp. nov.</title>
        <authorList>
            <person name="Pankratov T."/>
        </authorList>
    </citation>
    <scope>NUCLEOTIDE SEQUENCE [LARGE SCALE GENOMIC DNA]</scope>
    <source>
        <strain evidence="1 2">RmlP026</strain>
    </source>
</reference>
<sequence length="255" mass="27136">MRRLALVTFMLVAGVGQTWAACRRLDLDARRPQTLSGMLTFKVFPGAPEFRDVRSGDQPEPSYILVLDDAVCATGGDLGRDVSDPTTSVHLLPLYDGDPARVGDALRADKGRHVTVTTGSIDLSTTGHHHAPLIADVTAVELDGEGMPGMEQPGTTTVRGFYTALSAGDGAEAARFVLPDLRVRGPLSAAAMSVYYSALVKPLSLRDVRPLTADTFEATYGFTSRSGACDGRSVVTTVRRGDLILISRIRSLSGC</sequence>
<protein>
    <submittedName>
        <fullName evidence="1">DUF4431 domain-containing protein</fullName>
    </submittedName>
</protein>
<dbReference type="RefSeq" id="WP_129229989.1">
    <property type="nucleotide sequence ID" value="NZ_QYBB01000088.1"/>
</dbReference>
<accession>A0A4Q2TYY1</accession>
<dbReference type="AlphaFoldDB" id="A0A4Q2TYY1"/>
<gene>
    <name evidence="1" type="ORF">D3273_26680</name>
</gene>
<dbReference type="Proteomes" id="UP000290759">
    <property type="component" value="Unassembled WGS sequence"/>
</dbReference>
<evidence type="ECO:0000313" key="1">
    <source>
        <dbReference type="EMBL" id="RYC28930.1"/>
    </source>
</evidence>
<dbReference type="EMBL" id="QYBB01000088">
    <property type="protein sequence ID" value="RYC28930.1"/>
    <property type="molecule type" value="Genomic_DNA"/>
</dbReference>
<dbReference type="OrthoDB" id="1522627at2"/>
<dbReference type="PROSITE" id="PS51257">
    <property type="entry name" value="PROKAR_LIPOPROTEIN"/>
    <property type="match status" value="1"/>
</dbReference>
<evidence type="ECO:0000313" key="2">
    <source>
        <dbReference type="Proteomes" id="UP000290759"/>
    </source>
</evidence>
<reference evidence="1 2" key="1">
    <citation type="submission" date="2018-12" db="EMBL/GenBank/DDBJ databases">
        <authorList>
            <person name="Grouzdev D.S."/>
            <person name="Krutkina M.S."/>
        </authorList>
    </citation>
    <scope>NUCLEOTIDE SEQUENCE [LARGE SCALE GENOMIC DNA]</scope>
    <source>
        <strain evidence="1 2">RmlP026</strain>
    </source>
</reference>
<comment type="caution">
    <text evidence="1">The sequence shown here is derived from an EMBL/GenBank/DDBJ whole genome shotgun (WGS) entry which is preliminary data.</text>
</comment>
<organism evidence="1 2">
    <name type="scientific">Lichenibacterium minor</name>
    <dbReference type="NCBI Taxonomy" id="2316528"/>
    <lineage>
        <taxon>Bacteria</taxon>
        <taxon>Pseudomonadati</taxon>
        <taxon>Pseudomonadota</taxon>
        <taxon>Alphaproteobacteria</taxon>
        <taxon>Hyphomicrobiales</taxon>
        <taxon>Lichenihabitantaceae</taxon>
        <taxon>Lichenibacterium</taxon>
    </lineage>
</organism>
<proteinExistence type="predicted"/>
<name>A0A4Q2TYY1_9HYPH</name>